<comment type="caution">
    <text evidence="2">The sequence shown here is derived from an EMBL/GenBank/DDBJ whole genome shotgun (WGS) entry which is preliminary data.</text>
</comment>
<dbReference type="Proteomes" id="UP001465755">
    <property type="component" value="Unassembled WGS sequence"/>
</dbReference>
<accession>A0AAW1NN83</accession>
<feature type="compositionally biased region" description="Polar residues" evidence="1">
    <location>
        <begin position="330"/>
        <end position="341"/>
    </location>
</feature>
<protein>
    <submittedName>
        <fullName evidence="2">Uncharacterized protein</fullName>
    </submittedName>
</protein>
<organism evidence="2 3">
    <name type="scientific">Symbiochloris irregularis</name>
    <dbReference type="NCBI Taxonomy" id="706552"/>
    <lineage>
        <taxon>Eukaryota</taxon>
        <taxon>Viridiplantae</taxon>
        <taxon>Chlorophyta</taxon>
        <taxon>core chlorophytes</taxon>
        <taxon>Trebouxiophyceae</taxon>
        <taxon>Trebouxiales</taxon>
        <taxon>Trebouxiaceae</taxon>
        <taxon>Symbiochloris</taxon>
    </lineage>
</organism>
<feature type="compositionally biased region" description="Low complexity" evidence="1">
    <location>
        <begin position="447"/>
        <end position="469"/>
    </location>
</feature>
<feature type="compositionally biased region" description="Polar residues" evidence="1">
    <location>
        <begin position="361"/>
        <end position="371"/>
    </location>
</feature>
<feature type="region of interest" description="Disordered" evidence="1">
    <location>
        <begin position="548"/>
        <end position="571"/>
    </location>
</feature>
<dbReference type="EMBL" id="JALJOQ010000238">
    <property type="protein sequence ID" value="KAK9787868.1"/>
    <property type="molecule type" value="Genomic_DNA"/>
</dbReference>
<feature type="region of interest" description="Disordered" evidence="1">
    <location>
        <begin position="643"/>
        <end position="702"/>
    </location>
</feature>
<feature type="compositionally biased region" description="Low complexity" evidence="1">
    <location>
        <begin position="677"/>
        <end position="686"/>
    </location>
</feature>
<feature type="region of interest" description="Disordered" evidence="1">
    <location>
        <begin position="445"/>
        <end position="469"/>
    </location>
</feature>
<name>A0AAW1NN83_9CHLO</name>
<feature type="compositionally biased region" description="Low complexity" evidence="1">
    <location>
        <begin position="382"/>
        <end position="392"/>
    </location>
</feature>
<reference evidence="2 3" key="1">
    <citation type="journal article" date="2024" name="Nat. Commun.">
        <title>Phylogenomics reveals the evolutionary origins of lichenization in chlorophyte algae.</title>
        <authorList>
            <person name="Puginier C."/>
            <person name="Libourel C."/>
            <person name="Otte J."/>
            <person name="Skaloud P."/>
            <person name="Haon M."/>
            <person name="Grisel S."/>
            <person name="Petersen M."/>
            <person name="Berrin J.G."/>
            <person name="Delaux P.M."/>
            <person name="Dal Grande F."/>
            <person name="Keller J."/>
        </authorList>
    </citation>
    <scope>NUCLEOTIDE SEQUENCE [LARGE SCALE GENOMIC DNA]</scope>
    <source>
        <strain evidence="2 3">SAG 2036</strain>
    </source>
</reference>
<feature type="region of interest" description="Disordered" evidence="1">
    <location>
        <begin position="322"/>
        <end position="341"/>
    </location>
</feature>
<feature type="region of interest" description="Disordered" evidence="1">
    <location>
        <begin position="408"/>
        <end position="433"/>
    </location>
</feature>
<sequence length="741" mass="77811">MSSLCEALTVPVQSLPQSVLSKAEASVFAEAADLGNKIDRAHQQLRTYWELSQHGNLELPYCHDCFSAQPLMGVSISAVMKDLLEQVQGALQRLFVLRTLLQSQAHGHLSSAAALPSNWRLAQENCFLGQVQLQLYGRINDIVSSRGRVSFPPLLQGLMQLDGVRHNDCVPHHTGSWQGTGNHQPAPQPGCIEDVLTGSKSLPQARAAAPHCSQHLIGSQHPSGTMQLPAAKAAQIPGLTFQVQQALPFTVPPPPSAGAFEHAVHVPELPLVLQGDCSAPTSAPAMTQQQGTPVVSTFAQPDSANTHGPASTAAYAANAEDVRRQGSAVPASTTDAQDCNGPLQQLHTYQAHLTVLRGDAATSSEHSNGANTPAALPHSTSPAGQPAQAGPALVPASQQQPLELQDADGPCMFTQRGSQGANEDDFTPGTGAMQQDLMVPDIDERQQGQAAADQHAQAPAPGTTPAMPASQLDHVQRDAVAAALAQEQDALNCPGDQELEPSSPSSPAADAAACAAAYLVLESQKGSTSPRSKQRQLREALALRAAPGLSSLPDSDHAGSKTSQDALQGGPRVIRYEEGGALSQGHRRSQASQDAVAYLHTPAEHADISEPHRQAADSFVSCKLGPQTVLCYAAVDPGQPCLTQRPDAERGQVQTSQGTARKMDGRSPWATPKWHASTSSSDRNSGSGLGPPETSLNGWAAGVTPGLMPASQPAWSFPVDFSQPCAKNSCPTPVTPRFTKR</sequence>
<evidence type="ECO:0000313" key="3">
    <source>
        <dbReference type="Proteomes" id="UP001465755"/>
    </source>
</evidence>
<dbReference type="AlphaFoldDB" id="A0AAW1NN83"/>
<evidence type="ECO:0000313" key="2">
    <source>
        <dbReference type="EMBL" id="KAK9787868.1"/>
    </source>
</evidence>
<gene>
    <name evidence="2" type="ORF">WJX73_001081</name>
</gene>
<evidence type="ECO:0000256" key="1">
    <source>
        <dbReference type="SAM" id="MobiDB-lite"/>
    </source>
</evidence>
<keyword evidence="3" id="KW-1185">Reference proteome</keyword>
<feature type="region of interest" description="Disordered" evidence="1">
    <location>
        <begin position="360"/>
        <end position="395"/>
    </location>
</feature>
<proteinExistence type="predicted"/>